<gene>
    <name evidence="7" type="ORF">HK18_03185</name>
</gene>
<keyword evidence="3" id="KW-0520">NAD</keyword>
<dbReference type="InterPro" id="IPR050223">
    <property type="entry name" value="D-isomer_2-hydroxyacid_DH"/>
</dbReference>
<dbReference type="Pfam" id="PF00389">
    <property type="entry name" value="2-Hacid_dh"/>
    <property type="match status" value="1"/>
</dbReference>
<keyword evidence="8" id="KW-1185">Reference proteome</keyword>
<sequence>MKPEILQLVPINKSIQEQINQNFTNHIHIDDLPPPDILHKIEAVITNGVIGAPTDMLNTLPNLKLITVHGVGYDNVDIELAKERNIKLSIATGAPTQDVADMAIGLLLDVARQLTLRDQFIRAGRWTKERFPYQGTSISNKKVGIMGMGPIGRAIAQRIEAFDNEVSYTARHQHTDVKWNFVPSLLDLAKQSDIFIVAASGGDNSRKAINKKIIEAIGEHGFLINIGRGVTIDEEALIECLQNKKLAGAGLDVFANEPHVPQALKNLPNIVMAPHSAGATYETAKKIALKVLRSLDDYFSGKELPDEVKL</sequence>
<evidence type="ECO:0000259" key="6">
    <source>
        <dbReference type="Pfam" id="PF02826"/>
    </source>
</evidence>
<dbReference type="EMBL" id="JOPB01000023">
    <property type="protein sequence ID" value="OUI77672.1"/>
    <property type="molecule type" value="Genomic_DNA"/>
</dbReference>
<evidence type="ECO:0000256" key="3">
    <source>
        <dbReference type="ARBA" id="ARBA00023027"/>
    </source>
</evidence>
<evidence type="ECO:0008006" key="9">
    <source>
        <dbReference type="Google" id="ProtNLM"/>
    </source>
</evidence>
<organism evidence="7 8">
    <name type="scientific">Commensalibacter intestini</name>
    <dbReference type="NCBI Taxonomy" id="479936"/>
    <lineage>
        <taxon>Bacteria</taxon>
        <taxon>Pseudomonadati</taxon>
        <taxon>Pseudomonadota</taxon>
        <taxon>Alphaproteobacteria</taxon>
        <taxon>Acetobacterales</taxon>
        <taxon>Acetobacteraceae</taxon>
    </lineage>
</organism>
<dbReference type="InterPro" id="IPR006139">
    <property type="entry name" value="D-isomer_2_OHA_DH_cat_dom"/>
</dbReference>
<dbReference type="AlphaFoldDB" id="A0A251ZSP1"/>
<comment type="caution">
    <text evidence="7">The sequence shown here is derived from an EMBL/GenBank/DDBJ whole genome shotgun (WGS) entry which is preliminary data.</text>
</comment>
<evidence type="ECO:0000313" key="8">
    <source>
        <dbReference type="Proteomes" id="UP000194946"/>
    </source>
</evidence>
<dbReference type="Proteomes" id="UP000194946">
    <property type="component" value="Unassembled WGS sequence"/>
</dbReference>
<dbReference type="PANTHER" id="PTHR10996">
    <property type="entry name" value="2-HYDROXYACID DEHYDROGENASE-RELATED"/>
    <property type="match status" value="1"/>
</dbReference>
<dbReference type="InterPro" id="IPR036291">
    <property type="entry name" value="NAD(P)-bd_dom_sf"/>
</dbReference>
<evidence type="ECO:0000256" key="1">
    <source>
        <dbReference type="ARBA" id="ARBA00022857"/>
    </source>
</evidence>
<dbReference type="GO" id="GO:0016618">
    <property type="term" value="F:hydroxypyruvate reductase [NAD(P)H] activity"/>
    <property type="evidence" value="ECO:0007669"/>
    <property type="project" value="TreeGrafter"/>
</dbReference>
<dbReference type="RefSeq" id="WP_008855042.1">
    <property type="nucleotide sequence ID" value="NZ_JOPB01000023.1"/>
</dbReference>
<dbReference type="PANTHER" id="PTHR10996:SF178">
    <property type="entry name" value="2-HYDROXYACID DEHYDROGENASE YGL185C-RELATED"/>
    <property type="match status" value="1"/>
</dbReference>
<accession>A0A251ZSP1</accession>
<keyword evidence="2 4" id="KW-0560">Oxidoreductase</keyword>
<dbReference type="GO" id="GO:0030267">
    <property type="term" value="F:glyoxylate reductase (NADPH) activity"/>
    <property type="evidence" value="ECO:0007669"/>
    <property type="project" value="TreeGrafter"/>
</dbReference>
<protein>
    <recommendedName>
        <fullName evidence="9">Dihydrofolate reductase</fullName>
    </recommendedName>
</protein>
<dbReference type="GO" id="GO:0005829">
    <property type="term" value="C:cytosol"/>
    <property type="evidence" value="ECO:0007669"/>
    <property type="project" value="TreeGrafter"/>
</dbReference>
<comment type="similarity">
    <text evidence="4">Belongs to the D-isomer specific 2-hydroxyacid dehydrogenase family.</text>
</comment>
<dbReference type="InterPro" id="IPR006140">
    <property type="entry name" value="D-isomer_DH_NAD-bd"/>
</dbReference>
<dbReference type="SUPFAM" id="SSF52283">
    <property type="entry name" value="Formate/glycerate dehydrogenase catalytic domain-like"/>
    <property type="match status" value="1"/>
</dbReference>
<proteinExistence type="inferred from homology"/>
<dbReference type="FunFam" id="3.40.50.720:FF:000213">
    <property type="entry name" value="Putative 2-hydroxyacid dehydrogenase"/>
    <property type="match status" value="1"/>
</dbReference>
<name>A0A251ZSP1_9PROT</name>
<feature type="domain" description="D-isomer specific 2-hydroxyacid dehydrogenase catalytic" evidence="5">
    <location>
        <begin position="17"/>
        <end position="308"/>
    </location>
</feature>
<evidence type="ECO:0000313" key="7">
    <source>
        <dbReference type="EMBL" id="OUI77672.1"/>
    </source>
</evidence>
<evidence type="ECO:0000256" key="2">
    <source>
        <dbReference type="ARBA" id="ARBA00023002"/>
    </source>
</evidence>
<keyword evidence="1" id="KW-0521">NADP</keyword>
<dbReference type="GO" id="GO:0051287">
    <property type="term" value="F:NAD binding"/>
    <property type="evidence" value="ECO:0007669"/>
    <property type="project" value="InterPro"/>
</dbReference>
<dbReference type="CDD" id="cd12156">
    <property type="entry name" value="HPPR"/>
    <property type="match status" value="1"/>
</dbReference>
<feature type="domain" description="D-isomer specific 2-hydroxyacid dehydrogenase NAD-binding" evidence="6">
    <location>
        <begin position="104"/>
        <end position="277"/>
    </location>
</feature>
<evidence type="ECO:0000256" key="4">
    <source>
        <dbReference type="RuleBase" id="RU003719"/>
    </source>
</evidence>
<reference evidence="8" key="1">
    <citation type="submission" date="2014-06" db="EMBL/GenBank/DDBJ databases">
        <authorList>
            <person name="Winans N.J."/>
            <person name="Newell P.D."/>
            <person name="Douglas A.E."/>
        </authorList>
    </citation>
    <scope>NUCLEOTIDE SEQUENCE [LARGE SCALE GENOMIC DNA]</scope>
    <source>
        <strain evidence="8">DmL_052</strain>
    </source>
</reference>
<dbReference type="Gene3D" id="3.40.50.720">
    <property type="entry name" value="NAD(P)-binding Rossmann-like Domain"/>
    <property type="match status" value="2"/>
</dbReference>
<dbReference type="SUPFAM" id="SSF51735">
    <property type="entry name" value="NAD(P)-binding Rossmann-fold domains"/>
    <property type="match status" value="1"/>
</dbReference>
<evidence type="ECO:0000259" key="5">
    <source>
        <dbReference type="Pfam" id="PF00389"/>
    </source>
</evidence>
<dbReference type="Pfam" id="PF02826">
    <property type="entry name" value="2-Hacid_dh_C"/>
    <property type="match status" value="1"/>
</dbReference>